<comment type="caution">
    <text evidence="7">Lacks conserved residue(s) required for the propagation of feature annotation.</text>
</comment>
<dbReference type="Gene3D" id="2.30.30.60">
    <property type="match status" value="1"/>
</dbReference>
<dbReference type="InterPro" id="IPR045275">
    <property type="entry name" value="MscS_archaea/bacteria_type"/>
</dbReference>
<feature type="transmembrane region" description="Helical" evidence="7">
    <location>
        <begin position="248"/>
        <end position="273"/>
    </location>
</feature>
<evidence type="ECO:0000256" key="6">
    <source>
        <dbReference type="ARBA" id="ARBA00023136"/>
    </source>
</evidence>
<dbReference type="RefSeq" id="WP_230611572.1">
    <property type="nucleotide sequence ID" value="NZ_JAJNAG010000062.1"/>
</dbReference>
<organism evidence="10 11">
    <name type="scientific">Limnobaculum eriocheiris</name>
    <dbReference type="NCBI Taxonomy" id="2897391"/>
    <lineage>
        <taxon>Bacteria</taxon>
        <taxon>Pseudomonadati</taxon>
        <taxon>Pseudomonadota</taxon>
        <taxon>Gammaproteobacteria</taxon>
        <taxon>Enterobacterales</taxon>
        <taxon>Budviciaceae</taxon>
        <taxon>Limnobaculum</taxon>
    </lineage>
</organism>
<evidence type="ECO:0000313" key="11">
    <source>
        <dbReference type="Proteomes" id="UP001139171"/>
    </source>
</evidence>
<comment type="caution">
    <text evidence="10">The sequence shown here is derived from an EMBL/GenBank/DDBJ whole genome shotgun (WGS) entry which is preliminary data.</text>
</comment>
<feature type="domain" description="Mechanosensitive ion channel MscS C-terminal" evidence="9">
    <location>
        <begin position="423"/>
        <end position="505"/>
    </location>
</feature>
<evidence type="ECO:0000256" key="5">
    <source>
        <dbReference type="ARBA" id="ARBA00022989"/>
    </source>
</evidence>
<comment type="function">
    <text evidence="7">Mechanosensitive channel that participates in the regulation of osmotic pressure changes within the cell, opening in response to stretch forces in the membrane lipid bilayer, without the need for other proteins. Contributes to normal resistance to hypoosmotic shock. Forms an ion channel of 1.0 nanosiemens conductance with a slight preference for anions.</text>
</comment>
<dbReference type="PANTHER" id="PTHR30221">
    <property type="entry name" value="SMALL-CONDUCTANCE MECHANOSENSITIVE CHANNEL"/>
    <property type="match status" value="1"/>
</dbReference>
<reference evidence="10" key="1">
    <citation type="submission" date="2021-11" db="EMBL/GenBank/DDBJ databases">
        <title>Jinshanibacter sp. isolated from one year old Eriocheir sinensis.</title>
        <authorList>
            <person name="Li J.-Y."/>
            <person name="He W."/>
            <person name="Gao T.-H."/>
        </authorList>
    </citation>
    <scope>NUCLEOTIDE SEQUENCE</scope>
    <source>
        <strain evidence="10">LJY008</strain>
    </source>
</reference>
<dbReference type="InterPro" id="IPR023408">
    <property type="entry name" value="MscS_beta-dom_sf"/>
</dbReference>
<keyword evidence="5 7" id="KW-1133">Transmembrane helix</keyword>
<gene>
    <name evidence="10" type="ORF">LPW36_16485</name>
</gene>
<accession>A0A9X1MZ97</accession>
<dbReference type="SUPFAM" id="SSF82689">
    <property type="entry name" value="Mechanosensitive channel protein MscS (YggB), C-terminal domain"/>
    <property type="match status" value="1"/>
</dbReference>
<dbReference type="InterPro" id="IPR010920">
    <property type="entry name" value="LSM_dom_sf"/>
</dbReference>
<evidence type="ECO:0000256" key="1">
    <source>
        <dbReference type="ARBA" id="ARBA00004651"/>
    </source>
</evidence>
<dbReference type="GO" id="GO:0005886">
    <property type="term" value="C:plasma membrane"/>
    <property type="evidence" value="ECO:0007669"/>
    <property type="project" value="UniProtKB-SubCell"/>
</dbReference>
<evidence type="ECO:0000259" key="9">
    <source>
        <dbReference type="Pfam" id="PF21082"/>
    </source>
</evidence>
<evidence type="ECO:0000256" key="4">
    <source>
        <dbReference type="ARBA" id="ARBA00022692"/>
    </source>
</evidence>
<evidence type="ECO:0000313" key="10">
    <source>
        <dbReference type="EMBL" id="MCD1127569.1"/>
    </source>
</evidence>
<feature type="transmembrane region" description="Helical" evidence="7">
    <location>
        <begin position="333"/>
        <end position="360"/>
    </location>
</feature>
<name>A0A9X1MZ97_9GAMM</name>
<feature type="transmembrane region" description="Helical" evidence="7">
    <location>
        <begin position="304"/>
        <end position="321"/>
    </location>
</feature>
<keyword evidence="7" id="KW-0406">Ion transport</keyword>
<dbReference type="GO" id="GO:0008381">
    <property type="term" value="F:mechanosensitive monoatomic ion channel activity"/>
    <property type="evidence" value="ECO:0007669"/>
    <property type="project" value="InterPro"/>
</dbReference>
<evidence type="ECO:0000259" key="8">
    <source>
        <dbReference type="Pfam" id="PF00924"/>
    </source>
</evidence>
<proteinExistence type="inferred from homology"/>
<dbReference type="Pfam" id="PF00924">
    <property type="entry name" value="MS_channel_2nd"/>
    <property type="match status" value="1"/>
</dbReference>
<evidence type="ECO:0000256" key="3">
    <source>
        <dbReference type="ARBA" id="ARBA00022475"/>
    </source>
</evidence>
<comment type="subunit">
    <text evidence="7">Homoheptamer.</text>
</comment>
<feature type="transmembrane region" description="Helical" evidence="7">
    <location>
        <begin position="203"/>
        <end position="228"/>
    </location>
</feature>
<dbReference type="InterPro" id="IPR006685">
    <property type="entry name" value="MscS_channel_2nd"/>
</dbReference>
<keyword evidence="7" id="KW-0407">Ion channel</keyword>
<dbReference type="Gene3D" id="3.30.70.100">
    <property type="match status" value="1"/>
</dbReference>
<comment type="similarity">
    <text evidence="2 7">Belongs to the MscS (TC 1.A.23) family.</text>
</comment>
<keyword evidence="7" id="KW-0997">Cell inner membrane</keyword>
<evidence type="ECO:0000256" key="7">
    <source>
        <dbReference type="RuleBase" id="RU369025"/>
    </source>
</evidence>
<keyword evidence="11" id="KW-1185">Reference proteome</keyword>
<keyword evidence="6 7" id="KW-0472">Membrane</keyword>
<dbReference type="EMBL" id="JAJNAG010000062">
    <property type="protein sequence ID" value="MCD1127569.1"/>
    <property type="molecule type" value="Genomic_DNA"/>
</dbReference>
<dbReference type="AlphaFoldDB" id="A0A9X1MZ97"/>
<dbReference type="PANTHER" id="PTHR30221:SF18">
    <property type="entry name" value="SLL0590 PROTEIN"/>
    <property type="match status" value="1"/>
</dbReference>
<keyword evidence="3" id="KW-1003">Cell membrane</keyword>
<dbReference type="Proteomes" id="UP001139171">
    <property type="component" value="Unassembled WGS sequence"/>
</dbReference>
<evidence type="ECO:0000256" key="2">
    <source>
        <dbReference type="ARBA" id="ARBA00008017"/>
    </source>
</evidence>
<protein>
    <recommendedName>
        <fullName evidence="7">Small-conductance mechanosensitive channel</fullName>
    </recommendedName>
</protein>
<keyword evidence="4 7" id="KW-0812">Transmembrane</keyword>
<comment type="subcellular location">
    <subcellularLocation>
        <location evidence="7">Cell inner membrane</location>
        <topology evidence="7">Multi-pass membrane protein</topology>
    </subcellularLocation>
    <subcellularLocation>
        <location evidence="1">Cell membrane</location>
        <topology evidence="1">Multi-pass membrane protein</topology>
    </subcellularLocation>
</comment>
<sequence length="545" mass="61359">MTGKLLVILTGLISFFAFGTFAAEPRIQPNQDEQARTVYIFHHPVVMLQAKFGLTTPEERVLRIQAVLRSLNEADLREPLDVVSVFRYNQPGKLILLNHKPIMLLVQGDLDEGDDLTLDQAVKNVVSRFEVQRKSLKDQYNSSWIILSVVKTVVSMIGLFMLFYGEYIVWRKLRRYYQHKIIQQQSWLPTEWRRFLGPIESRIFGGIFFLTGCIVAYFWLSWIFSLFPWTRIWGSSLGEWSIHVFEEIALTIVSAMPGLFVITLIFIITTLFLKLIKSVLNQIAAGSVKISWLHPETVGTTRKLFSVLTWLLALSAAYPFLPGANSLAFKGISVFLGLMLTLGSAGVMNHAMSGLVLIYSRALRKGDTVRIADNEGIVNEIGMLATKIITRENYIVTLPNAVVVSGKITGLNSLNDDGGINLTTSVTIGYDTPWRQVHAMLELAATRAKCVCSAIPPVVRQLNLMDWYVCYELQVRLLPGESLASARNELHSHIQDVFNEFEVQIMSPNFVLQPEAPVLVPRENWFVPPAVEPPGTTSKRESLSE</sequence>
<feature type="transmembrane region" description="Helical" evidence="7">
    <location>
        <begin position="144"/>
        <end position="165"/>
    </location>
</feature>
<feature type="domain" description="Mechanosensitive ion channel MscS" evidence="8">
    <location>
        <begin position="352"/>
        <end position="409"/>
    </location>
</feature>
<dbReference type="InterPro" id="IPR011066">
    <property type="entry name" value="MscS_channel_C_sf"/>
</dbReference>
<dbReference type="Pfam" id="PF21082">
    <property type="entry name" value="MS_channel_3rd"/>
    <property type="match status" value="1"/>
</dbReference>
<dbReference type="InterPro" id="IPR049278">
    <property type="entry name" value="MS_channel_C"/>
</dbReference>
<dbReference type="SUPFAM" id="SSF50182">
    <property type="entry name" value="Sm-like ribonucleoproteins"/>
    <property type="match status" value="1"/>
</dbReference>
<keyword evidence="7" id="KW-0813">Transport</keyword>